<proteinExistence type="predicted"/>
<keyword evidence="1" id="KW-1133">Transmembrane helix</keyword>
<evidence type="ECO:0000313" key="3">
    <source>
        <dbReference type="Proteomes" id="UP000245138"/>
    </source>
</evidence>
<feature type="transmembrane region" description="Helical" evidence="1">
    <location>
        <begin position="16"/>
        <end position="37"/>
    </location>
</feature>
<evidence type="ECO:0000313" key="2">
    <source>
        <dbReference type="EMBL" id="PWC09496.1"/>
    </source>
</evidence>
<evidence type="ECO:0000256" key="1">
    <source>
        <dbReference type="SAM" id="Phobius"/>
    </source>
</evidence>
<keyword evidence="1" id="KW-0812">Transmembrane</keyword>
<feature type="transmembrane region" description="Helical" evidence="1">
    <location>
        <begin position="44"/>
        <end position="63"/>
    </location>
</feature>
<dbReference type="EMBL" id="QDKJ01000022">
    <property type="protein sequence ID" value="PWC09496.1"/>
    <property type="molecule type" value="Genomic_DNA"/>
</dbReference>
<gene>
    <name evidence="2" type="ORF">B4923_19585</name>
</gene>
<organism evidence="2 3">
    <name type="scientific">Brenneria roseae subsp. americana</name>
    <dbReference type="NCBI Taxonomy" id="1508507"/>
    <lineage>
        <taxon>Bacteria</taxon>
        <taxon>Pseudomonadati</taxon>
        <taxon>Pseudomonadota</taxon>
        <taxon>Gammaproteobacteria</taxon>
        <taxon>Enterobacterales</taxon>
        <taxon>Pectobacteriaceae</taxon>
        <taxon>Brenneria</taxon>
    </lineage>
</organism>
<keyword evidence="3" id="KW-1185">Reference proteome</keyword>
<reference evidence="2 3" key="1">
    <citation type="submission" date="2018-04" db="EMBL/GenBank/DDBJ databases">
        <title>Brenneria corticis sp.nov.</title>
        <authorList>
            <person name="Li Y."/>
        </authorList>
    </citation>
    <scope>NUCLEOTIDE SEQUENCE [LARGE SCALE GENOMIC DNA]</scope>
    <source>
        <strain evidence="2 3">LMG 27715</strain>
    </source>
</reference>
<dbReference type="AlphaFoldDB" id="A0A2U1TJB0"/>
<comment type="caution">
    <text evidence="2">The sequence shown here is derived from an EMBL/GenBank/DDBJ whole genome shotgun (WGS) entry which is preliminary data.</text>
</comment>
<sequence length="64" mass="7074">MLELPFDLTLISRQPVYVVMFATFGPVAALLVFGTLMRIPPLKWCATVCAGTVAISWPVSFVMR</sequence>
<protein>
    <submittedName>
        <fullName evidence="2">Uncharacterized protein</fullName>
    </submittedName>
</protein>
<keyword evidence="1" id="KW-0472">Membrane</keyword>
<accession>A0A2U1TJB0</accession>
<dbReference type="Proteomes" id="UP000245138">
    <property type="component" value="Unassembled WGS sequence"/>
</dbReference>
<name>A0A2U1TJB0_9GAMM</name>